<gene>
    <name evidence="2" type="ORF">I6H06_29955</name>
</gene>
<reference evidence="2 3" key="1">
    <citation type="submission" date="2020-12" db="EMBL/GenBank/DDBJ databases">
        <title>FDA dAtabase for Regulatory Grade micrObial Sequences (FDA-ARGOS): Supporting development and validation of Infectious Disease Dx tests.</title>
        <authorList>
            <person name="Minogue T."/>
            <person name="Wolcott M."/>
            <person name="Wasieloski L."/>
            <person name="Aguilar W."/>
            <person name="Moore D."/>
            <person name="Jaissle J."/>
            <person name="Tallon L."/>
            <person name="Sadzewicz L."/>
            <person name="Zhao X."/>
            <person name="Boylan J."/>
            <person name="Ott S."/>
            <person name="Bowen H."/>
            <person name="Vavikolanu K."/>
            <person name="Mehta A."/>
            <person name="Aluvathingal J."/>
            <person name="Nadendla S."/>
            <person name="Yan Y."/>
            <person name="Sichtig H."/>
        </authorList>
    </citation>
    <scope>NUCLEOTIDE SEQUENCE [LARGE SCALE GENOMIC DNA]</scope>
    <source>
        <strain evidence="2 3">FDAARGOS_949</strain>
        <plasmid evidence="2 3">unnamed2</plasmid>
    </source>
</reference>
<dbReference type="AlphaFoldDB" id="A0AAP9Y552"/>
<dbReference type="Proteomes" id="UP000594892">
    <property type="component" value="Plasmid unnamed2"/>
</dbReference>
<dbReference type="EMBL" id="CP065603">
    <property type="protein sequence ID" value="QPQ94827.1"/>
    <property type="molecule type" value="Genomic_DNA"/>
</dbReference>
<keyword evidence="1" id="KW-0812">Transmembrane</keyword>
<name>A0AAP9Y552_BURGL</name>
<protein>
    <submittedName>
        <fullName evidence="2">Uncharacterized protein</fullName>
    </submittedName>
</protein>
<evidence type="ECO:0000313" key="3">
    <source>
        <dbReference type="Proteomes" id="UP000594892"/>
    </source>
</evidence>
<accession>A0AAP9Y552</accession>
<feature type="transmembrane region" description="Helical" evidence="1">
    <location>
        <begin position="32"/>
        <end position="52"/>
    </location>
</feature>
<feature type="transmembrane region" description="Helical" evidence="1">
    <location>
        <begin position="109"/>
        <end position="133"/>
    </location>
</feature>
<geneLocation type="plasmid" evidence="2 3">
    <name>unnamed2</name>
</geneLocation>
<evidence type="ECO:0000313" key="2">
    <source>
        <dbReference type="EMBL" id="QPQ94827.1"/>
    </source>
</evidence>
<evidence type="ECO:0000256" key="1">
    <source>
        <dbReference type="SAM" id="Phobius"/>
    </source>
</evidence>
<dbReference type="GeneID" id="45693351"/>
<dbReference type="RefSeq" id="WP_017432893.1">
    <property type="nucleotide sequence ID" value="NZ_CP021077.1"/>
</dbReference>
<sequence>MLIAFALLVIATGMLLLPIASADGDWFSDEIEPIGATVAIAFTFWKPAVRALDGQDADWELLFGARRSMKNFGVCVYGVALVGLAWYLTRFASLPITGPQTGLEVCGQALLHANLIYLWASFVLPLVRGVSWLDAMCRRRGSR</sequence>
<feature type="transmembrane region" description="Helical" evidence="1">
    <location>
        <begin position="72"/>
        <end position="89"/>
    </location>
</feature>
<keyword evidence="2" id="KW-0614">Plasmid</keyword>
<keyword evidence="1" id="KW-0472">Membrane</keyword>
<organism evidence="2 3">
    <name type="scientific">Burkholderia glumae</name>
    <name type="common">Pseudomonas glumae</name>
    <dbReference type="NCBI Taxonomy" id="337"/>
    <lineage>
        <taxon>Bacteria</taxon>
        <taxon>Pseudomonadati</taxon>
        <taxon>Pseudomonadota</taxon>
        <taxon>Betaproteobacteria</taxon>
        <taxon>Burkholderiales</taxon>
        <taxon>Burkholderiaceae</taxon>
        <taxon>Burkholderia</taxon>
    </lineage>
</organism>
<proteinExistence type="predicted"/>
<keyword evidence="1" id="KW-1133">Transmembrane helix</keyword>